<dbReference type="InterPro" id="IPR040387">
    <property type="entry name" value="RIN4/NOI4"/>
</dbReference>
<reference evidence="4" key="1">
    <citation type="journal article" date="2014" name="Nat. Genet.">
        <title>A reference genome for common bean and genome-wide analysis of dual domestications.</title>
        <authorList>
            <person name="Schmutz J."/>
            <person name="McClean P.E."/>
            <person name="Mamidi S."/>
            <person name="Wu G.A."/>
            <person name="Cannon S.B."/>
            <person name="Grimwood J."/>
            <person name="Jenkins J."/>
            <person name="Shu S."/>
            <person name="Song Q."/>
            <person name="Chavarro C."/>
            <person name="Torres-Torres M."/>
            <person name="Geffroy V."/>
            <person name="Moghaddam S.M."/>
            <person name="Gao D."/>
            <person name="Abernathy B."/>
            <person name="Barry K."/>
            <person name="Blair M."/>
            <person name="Brick M.A."/>
            <person name="Chovatia M."/>
            <person name="Gepts P."/>
            <person name="Goodstein D.M."/>
            <person name="Gonzales M."/>
            <person name="Hellsten U."/>
            <person name="Hyten D.L."/>
            <person name="Jia G."/>
            <person name="Kelly J.D."/>
            <person name="Kudrna D."/>
            <person name="Lee R."/>
            <person name="Richard M.M."/>
            <person name="Miklas P.N."/>
            <person name="Osorno J.M."/>
            <person name="Rodrigues J."/>
            <person name="Thareau V."/>
            <person name="Urrea C.A."/>
            <person name="Wang M."/>
            <person name="Yu Y."/>
            <person name="Zhang M."/>
            <person name="Wing R.A."/>
            <person name="Cregan P.B."/>
            <person name="Rokhsar D.S."/>
            <person name="Jackson S.A."/>
        </authorList>
    </citation>
    <scope>NUCLEOTIDE SEQUENCE [LARGE SCALE GENOMIC DNA]</scope>
    <source>
        <strain evidence="4">cv. G19833</strain>
    </source>
</reference>
<accession>V7BRK3</accession>
<feature type="region of interest" description="Disordered" evidence="1">
    <location>
        <begin position="75"/>
        <end position="177"/>
    </location>
</feature>
<evidence type="ECO:0000256" key="1">
    <source>
        <dbReference type="SAM" id="MobiDB-lite"/>
    </source>
</evidence>
<feature type="domain" description="RIN4 pathogenic type III effector avirulence factor Avr cleavage site" evidence="2">
    <location>
        <begin position="4"/>
        <end position="32"/>
    </location>
</feature>
<feature type="domain" description="RIN4 pathogenic type III effector avirulence factor Avr cleavage site" evidence="2">
    <location>
        <begin position="165"/>
        <end position="198"/>
    </location>
</feature>
<protein>
    <recommendedName>
        <fullName evidence="2">RIN4 pathogenic type III effector avirulence factor Avr cleavage site domain-containing protein</fullName>
    </recommendedName>
</protein>
<sequence>MPQHSHHVPKFGNWDSDNVPYTAYFEHARARREKGGKMMNPNDPMENPEAFKNKCMRVGENMVDADEVMGSHGYSHNRNSLENGRFGNNTQRHMRGRSRGSDGGFTAEFVSEQSHVDHSVNHRKPQSDHKRNISKGGSSIKSFSSSSHNTNKSRNSSFNDQPNHRAPAIPKFGTWDVTNPNSGEGYTAIFTKIKEERQIKSTNITNTPPLHKSNIENQYAGSFSWLSKYCCCGLQVKTNESRI</sequence>
<name>V7BRK3_PHAVU</name>
<evidence type="ECO:0000313" key="4">
    <source>
        <dbReference type="Proteomes" id="UP000000226"/>
    </source>
</evidence>
<feature type="compositionally biased region" description="Low complexity" evidence="1">
    <location>
        <begin position="134"/>
        <end position="157"/>
    </location>
</feature>
<dbReference type="OrthoDB" id="765662at2759"/>
<dbReference type="GO" id="GO:0005886">
    <property type="term" value="C:plasma membrane"/>
    <property type="evidence" value="ECO:0007669"/>
    <property type="project" value="TreeGrafter"/>
</dbReference>
<dbReference type="Gramene" id="ESW19665">
    <property type="protein sequence ID" value="ESW19665"/>
    <property type="gene ID" value="PHAVU_006G144600g"/>
</dbReference>
<dbReference type="AlphaFoldDB" id="V7BRK3"/>
<dbReference type="EMBL" id="CM002293">
    <property type="protein sequence ID" value="ESW19665.1"/>
    <property type="molecule type" value="Genomic_DNA"/>
</dbReference>
<dbReference type="Proteomes" id="UP000000226">
    <property type="component" value="Chromosome 6"/>
</dbReference>
<dbReference type="OMA" id="LSKYCCC"/>
<feature type="compositionally biased region" description="Basic and acidic residues" evidence="1">
    <location>
        <begin position="114"/>
        <end position="131"/>
    </location>
</feature>
<dbReference type="PANTHER" id="PTHR33159">
    <property type="entry name" value="RPM1-INTERACTING PROTEIN 4 (RIN4) FAMILY PROTEIN"/>
    <property type="match status" value="1"/>
</dbReference>
<dbReference type="InterPro" id="IPR008700">
    <property type="entry name" value="TypeIII_avirulence_cleave"/>
</dbReference>
<dbReference type="eggNOG" id="ENOG502S4Z0">
    <property type="taxonomic scope" value="Eukaryota"/>
</dbReference>
<dbReference type="PANTHER" id="PTHR33159:SF97">
    <property type="entry name" value="RPM1-INTERACTING PROTEIN 4 (RIN4) FAMILY PROTEIN"/>
    <property type="match status" value="1"/>
</dbReference>
<dbReference type="Pfam" id="PF05627">
    <property type="entry name" value="AvrRpt-cleavage"/>
    <property type="match status" value="2"/>
</dbReference>
<gene>
    <name evidence="3" type="ORF">PHAVU_006G144600g</name>
</gene>
<proteinExistence type="predicted"/>
<feature type="compositionally biased region" description="Polar residues" evidence="1">
    <location>
        <begin position="75"/>
        <end position="91"/>
    </location>
</feature>
<evidence type="ECO:0000313" key="3">
    <source>
        <dbReference type="EMBL" id="ESW19665.1"/>
    </source>
</evidence>
<keyword evidence="4" id="KW-1185">Reference proteome</keyword>
<dbReference type="STRING" id="3885.V7BRK3"/>
<organism evidence="3 4">
    <name type="scientific">Phaseolus vulgaris</name>
    <name type="common">Kidney bean</name>
    <name type="synonym">French bean</name>
    <dbReference type="NCBI Taxonomy" id="3885"/>
    <lineage>
        <taxon>Eukaryota</taxon>
        <taxon>Viridiplantae</taxon>
        <taxon>Streptophyta</taxon>
        <taxon>Embryophyta</taxon>
        <taxon>Tracheophyta</taxon>
        <taxon>Spermatophyta</taxon>
        <taxon>Magnoliopsida</taxon>
        <taxon>eudicotyledons</taxon>
        <taxon>Gunneridae</taxon>
        <taxon>Pentapetalae</taxon>
        <taxon>rosids</taxon>
        <taxon>fabids</taxon>
        <taxon>Fabales</taxon>
        <taxon>Fabaceae</taxon>
        <taxon>Papilionoideae</taxon>
        <taxon>50 kb inversion clade</taxon>
        <taxon>NPAAA clade</taxon>
        <taxon>indigoferoid/millettioid clade</taxon>
        <taxon>Phaseoleae</taxon>
        <taxon>Phaseolus</taxon>
    </lineage>
</organism>
<evidence type="ECO:0000259" key="2">
    <source>
        <dbReference type="Pfam" id="PF05627"/>
    </source>
</evidence>